<accession>A0A2P2NPF7</accession>
<evidence type="ECO:0000313" key="2">
    <source>
        <dbReference type="EMBL" id="MBX44377.1"/>
    </source>
</evidence>
<dbReference type="AlphaFoldDB" id="A0A2P2NPF7"/>
<dbReference type="EMBL" id="GGEC01063893">
    <property type="protein sequence ID" value="MBX44377.1"/>
    <property type="molecule type" value="Transcribed_RNA"/>
</dbReference>
<proteinExistence type="predicted"/>
<sequence>MHFLSPSLLHKRSAYLLNCTFATVFGIIGESQVLWQLHCIVLISRPF</sequence>
<keyword evidence="1" id="KW-1133">Transmembrane helix</keyword>
<evidence type="ECO:0000256" key="1">
    <source>
        <dbReference type="SAM" id="Phobius"/>
    </source>
</evidence>
<name>A0A2P2NPF7_RHIMU</name>
<protein>
    <submittedName>
        <fullName evidence="2">Uncharacterized protein</fullName>
    </submittedName>
</protein>
<keyword evidence="1" id="KW-0812">Transmembrane</keyword>
<organism evidence="2">
    <name type="scientific">Rhizophora mucronata</name>
    <name type="common">Asiatic mangrove</name>
    <dbReference type="NCBI Taxonomy" id="61149"/>
    <lineage>
        <taxon>Eukaryota</taxon>
        <taxon>Viridiplantae</taxon>
        <taxon>Streptophyta</taxon>
        <taxon>Embryophyta</taxon>
        <taxon>Tracheophyta</taxon>
        <taxon>Spermatophyta</taxon>
        <taxon>Magnoliopsida</taxon>
        <taxon>eudicotyledons</taxon>
        <taxon>Gunneridae</taxon>
        <taxon>Pentapetalae</taxon>
        <taxon>rosids</taxon>
        <taxon>fabids</taxon>
        <taxon>Malpighiales</taxon>
        <taxon>Rhizophoraceae</taxon>
        <taxon>Rhizophora</taxon>
    </lineage>
</organism>
<reference evidence="2" key="1">
    <citation type="submission" date="2018-02" db="EMBL/GenBank/DDBJ databases">
        <title>Rhizophora mucronata_Transcriptome.</title>
        <authorList>
            <person name="Meera S.P."/>
            <person name="Sreeshan A."/>
            <person name="Augustine A."/>
        </authorList>
    </citation>
    <scope>NUCLEOTIDE SEQUENCE</scope>
    <source>
        <tissue evidence="2">Leaf</tissue>
    </source>
</reference>
<feature type="transmembrane region" description="Helical" evidence="1">
    <location>
        <begin position="20"/>
        <end position="43"/>
    </location>
</feature>
<keyword evidence="1" id="KW-0472">Membrane</keyword>